<dbReference type="InterPro" id="IPR059101">
    <property type="entry name" value="NFACT-R_2"/>
</dbReference>
<keyword evidence="6" id="KW-1185">Reference proteome</keyword>
<proteinExistence type="predicted"/>
<evidence type="ECO:0000313" key="5">
    <source>
        <dbReference type="EMBL" id="GLI52836.1"/>
    </source>
</evidence>
<feature type="domain" description="Thil AANH" evidence="3">
    <location>
        <begin position="3"/>
        <end position="142"/>
    </location>
</feature>
<keyword evidence="2" id="KW-0067">ATP-binding</keyword>
<reference evidence="5" key="1">
    <citation type="submission" date="2022-12" db="EMBL/GenBank/DDBJ databases">
        <title>Reference genome sequencing for broad-spectrum identification of bacterial and archaeal isolates by mass spectrometry.</title>
        <authorList>
            <person name="Sekiguchi Y."/>
            <person name="Tourlousse D.M."/>
        </authorList>
    </citation>
    <scope>NUCLEOTIDE SEQUENCE</scope>
    <source>
        <strain evidence="5">TSL-P1</strain>
    </source>
</reference>
<dbReference type="InterPro" id="IPR020536">
    <property type="entry name" value="ThiI_AANH"/>
</dbReference>
<feature type="domain" description="NFACT protein RNA binding" evidence="4">
    <location>
        <begin position="223"/>
        <end position="305"/>
    </location>
</feature>
<dbReference type="PANTHER" id="PTHR11933:SF6">
    <property type="entry name" value="THIL AANH DOMAIN-CONTAINING PROTEIN"/>
    <property type="match status" value="1"/>
</dbReference>
<dbReference type="GO" id="GO:0005524">
    <property type="term" value="F:ATP binding"/>
    <property type="evidence" value="ECO:0007669"/>
    <property type="project" value="UniProtKB-KW"/>
</dbReference>
<accession>A0A9W6GFC8</accession>
<evidence type="ECO:0000313" key="6">
    <source>
        <dbReference type="Proteomes" id="UP001144297"/>
    </source>
</evidence>
<sequence>MHKALALYSGGLDSLLSVLIVKEQKVDVIALKFLTGFVSPLKEDDFNYAKQFDFEIREIDISEKFSEILKKPKHGYGKNLNPCIDCKVLMLREAKELISAYKASFIITGEVISQRTMSQKKELLTVIEKESSLQGMILRPLSAKLLPPTKPEIEGVINRDLLYDISGRTRRPQIALAKKYGIEKIPQPAGGCLLTDPSFCKKVKDLMVHNELTLKNVELLKVGRHFRISEKCKAIVGRDEKENKIILSKYRGLFLYPSDLKGPVVLLSGDYSENEINIAASICVYYSKRKKAEIVIKSETDEQRKIYDAILEEEVVKYRV</sequence>
<dbReference type="Pfam" id="PF02568">
    <property type="entry name" value="ThiI"/>
    <property type="match status" value="1"/>
</dbReference>
<dbReference type="Pfam" id="PF18297">
    <property type="entry name" value="NFACT-R_2"/>
    <property type="match status" value="1"/>
</dbReference>
<evidence type="ECO:0000259" key="4">
    <source>
        <dbReference type="Pfam" id="PF18297"/>
    </source>
</evidence>
<evidence type="ECO:0000259" key="3">
    <source>
        <dbReference type="Pfam" id="PF02568"/>
    </source>
</evidence>
<dbReference type="InterPro" id="IPR014729">
    <property type="entry name" value="Rossmann-like_a/b/a_fold"/>
</dbReference>
<dbReference type="EMBL" id="BSDX01000001">
    <property type="protein sequence ID" value="GLI52836.1"/>
    <property type="molecule type" value="Genomic_DNA"/>
</dbReference>
<dbReference type="Proteomes" id="UP001144297">
    <property type="component" value="Unassembled WGS sequence"/>
</dbReference>
<dbReference type="PANTHER" id="PTHR11933">
    <property type="entry name" value="TRNA 5-METHYLAMINOMETHYL-2-THIOURIDYLATE -METHYLTRANSFERASE"/>
    <property type="match status" value="1"/>
</dbReference>
<organism evidence="5 6">
    <name type="scientific">Thermodesulfovibrio yellowstonii</name>
    <dbReference type="NCBI Taxonomy" id="28262"/>
    <lineage>
        <taxon>Bacteria</taxon>
        <taxon>Pseudomonadati</taxon>
        <taxon>Nitrospirota</taxon>
        <taxon>Thermodesulfovibrionia</taxon>
        <taxon>Thermodesulfovibrionales</taxon>
        <taxon>Thermodesulfovibrionaceae</taxon>
        <taxon>Thermodesulfovibrio</taxon>
    </lineage>
</organism>
<protein>
    <submittedName>
        <fullName evidence="5">Fibronectin-binding protein</fullName>
    </submittedName>
</protein>
<gene>
    <name evidence="5" type="ORF">TISLANDTSLP1_05290</name>
</gene>
<keyword evidence="1" id="KW-0547">Nucleotide-binding</keyword>
<evidence type="ECO:0000256" key="1">
    <source>
        <dbReference type="ARBA" id="ARBA00022741"/>
    </source>
</evidence>
<dbReference type="GO" id="GO:0004810">
    <property type="term" value="F:CCA tRNA nucleotidyltransferase activity"/>
    <property type="evidence" value="ECO:0007669"/>
    <property type="project" value="InterPro"/>
</dbReference>
<dbReference type="AlphaFoldDB" id="A0A9W6GFC8"/>
<name>A0A9W6GFC8_9BACT</name>
<dbReference type="Gene3D" id="3.40.50.620">
    <property type="entry name" value="HUPs"/>
    <property type="match status" value="1"/>
</dbReference>
<dbReference type="SUPFAM" id="SSF52402">
    <property type="entry name" value="Adenine nucleotide alpha hydrolases-like"/>
    <property type="match status" value="1"/>
</dbReference>
<comment type="caution">
    <text evidence="5">The sequence shown here is derived from an EMBL/GenBank/DDBJ whole genome shotgun (WGS) entry which is preliminary data.</text>
</comment>
<evidence type="ECO:0000256" key="2">
    <source>
        <dbReference type="ARBA" id="ARBA00022840"/>
    </source>
</evidence>